<reference evidence="4" key="2">
    <citation type="submission" date="2011-02" db="EMBL/GenBank/DDBJ databases">
        <title>The complete genome of Fluviicola taffensis DSM 16823.</title>
        <authorList>
            <consortium name="US DOE Joint Genome Institute (JGI-PGF)"/>
            <person name="Lucas S."/>
            <person name="Copeland A."/>
            <person name="Lapidus A."/>
            <person name="Bruce D."/>
            <person name="Goodwin L."/>
            <person name="Pitluck S."/>
            <person name="Kyrpides N."/>
            <person name="Mavromatis K."/>
            <person name="Ivanova N."/>
            <person name="Mikhailova N."/>
            <person name="Pagani I."/>
            <person name="Chertkov O."/>
            <person name="Detter J.C."/>
            <person name="Han C."/>
            <person name="Tapia R."/>
            <person name="Land M."/>
            <person name="Hauser L."/>
            <person name="Markowitz V."/>
            <person name="Cheng J.-F."/>
            <person name="Hugenholtz P."/>
            <person name="Woyke T."/>
            <person name="Wu D."/>
            <person name="Tindall B."/>
            <person name="Pomrenke H.G."/>
            <person name="Brambilla E."/>
            <person name="Klenk H.-P."/>
            <person name="Eisen J.A."/>
        </authorList>
    </citation>
    <scope>NUCLEOTIDE SEQUENCE [LARGE SCALE GENOMIC DNA]</scope>
    <source>
        <strain evidence="4">DSM 16823 / RW262 / RW262</strain>
    </source>
</reference>
<dbReference type="AlphaFoldDB" id="F2IJM7"/>
<keyword evidence="2" id="KW-0732">Signal</keyword>
<organism evidence="3 4">
    <name type="scientific">Fluviicola taffensis (strain DSM 16823 / NCIMB 13979 / RW262)</name>
    <dbReference type="NCBI Taxonomy" id="755732"/>
    <lineage>
        <taxon>Bacteria</taxon>
        <taxon>Pseudomonadati</taxon>
        <taxon>Bacteroidota</taxon>
        <taxon>Flavobacteriia</taxon>
        <taxon>Flavobacteriales</taxon>
        <taxon>Crocinitomicaceae</taxon>
        <taxon>Fluviicola</taxon>
    </lineage>
</organism>
<protein>
    <submittedName>
        <fullName evidence="3">Uncharacterized protein</fullName>
    </submittedName>
</protein>
<dbReference type="OrthoDB" id="9553523at2"/>
<dbReference type="Proteomes" id="UP000007463">
    <property type="component" value="Chromosome"/>
</dbReference>
<feature type="coiled-coil region" evidence="1">
    <location>
        <begin position="117"/>
        <end position="177"/>
    </location>
</feature>
<keyword evidence="1" id="KW-0175">Coiled coil</keyword>
<dbReference type="RefSeq" id="WP_013686687.1">
    <property type="nucleotide sequence ID" value="NC_015321.1"/>
</dbReference>
<dbReference type="HOGENOM" id="CLU_1406936_0_0_10"/>
<evidence type="ECO:0000256" key="2">
    <source>
        <dbReference type="SAM" id="SignalP"/>
    </source>
</evidence>
<dbReference type="EMBL" id="CP002542">
    <property type="protein sequence ID" value="AEA43917.1"/>
    <property type="molecule type" value="Genomic_DNA"/>
</dbReference>
<feature type="chain" id="PRO_5003279944" evidence="2">
    <location>
        <begin position="28"/>
        <end position="193"/>
    </location>
</feature>
<proteinExistence type="predicted"/>
<feature type="signal peptide" evidence="2">
    <location>
        <begin position="1"/>
        <end position="27"/>
    </location>
</feature>
<evidence type="ECO:0000313" key="3">
    <source>
        <dbReference type="EMBL" id="AEA43917.1"/>
    </source>
</evidence>
<keyword evidence="4" id="KW-1185">Reference proteome</keyword>
<accession>F2IJM7</accession>
<name>F2IJM7_FLUTR</name>
<dbReference type="KEGG" id="fte:Fluta_1930"/>
<reference evidence="3 4" key="1">
    <citation type="journal article" date="2011" name="Stand. Genomic Sci.">
        <title>Complete genome sequence of the gliding freshwater bacterium Fluviicola taffensis type strain (RW262).</title>
        <authorList>
            <person name="Woyke T."/>
            <person name="Chertkov O."/>
            <person name="Lapidus A."/>
            <person name="Nolan M."/>
            <person name="Lucas S."/>
            <person name="Del Rio T.G."/>
            <person name="Tice H."/>
            <person name="Cheng J.F."/>
            <person name="Tapia R."/>
            <person name="Han C."/>
            <person name="Goodwin L."/>
            <person name="Pitluck S."/>
            <person name="Liolios K."/>
            <person name="Pagani I."/>
            <person name="Ivanova N."/>
            <person name="Huntemann M."/>
            <person name="Mavromatis K."/>
            <person name="Mikhailova N."/>
            <person name="Pati A."/>
            <person name="Chen A."/>
            <person name="Palaniappan K."/>
            <person name="Land M."/>
            <person name="Hauser L."/>
            <person name="Brambilla E.M."/>
            <person name="Rohde M."/>
            <person name="Mwirichia R."/>
            <person name="Sikorski J."/>
            <person name="Tindall B.J."/>
            <person name="Goker M."/>
            <person name="Bristow J."/>
            <person name="Eisen J.A."/>
            <person name="Markowitz V."/>
            <person name="Hugenholtz P."/>
            <person name="Klenk H.P."/>
            <person name="Kyrpides N.C."/>
        </authorList>
    </citation>
    <scope>NUCLEOTIDE SEQUENCE [LARGE SCALE GENOMIC DNA]</scope>
    <source>
        <strain evidence="4">DSM 16823 / RW262 / RW262</strain>
    </source>
</reference>
<evidence type="ECO:0000256" key="1">
    <source>
        <dbReference type="SAM" id="Coils"/>
    </source>
</evidence>
<evidence type="ECO:0000313" key="4">
    <source>
        <dbReference type="Proteomes" id="UP000007463"/>
    </source>
</evidence>
<gene>
    <name evidence="3" type="ordered locus">Fluta_1930</name>
</gene>
<sequence length="193" mass="22200" precursor="true">MEKMKLRNLFAIGTMVAGLLASTPSFAGNTEGSIEGNRFLHRKEYKDMKATMSRIEKDRDRIAFHKAEYKKNKEAGLVIESHMSKKEIRKAKADLKRDKKYLRIDKCDLQSDQAVAVRQSNSDRRAAKKELQVAEKELRKDTRQGNTADLKADQALVQKLTLKKELKEKQSEALKDDVYAFFIYLDDEISEVV</sequence>